<comment type="caution">
    <text evidence="2">The sequence shown here is derived from an EMBL/GenBank/DDBJ whole genome shotgun (WGS) entry which is preliminary data.</text>
</comment>
<evidence type="ECO:0008006" key="4">
    <source>
        <dbReference type="Google" id="ProtNLM"/>
    </source>
</evidence>
<dbReference type="RefSeq" id="WP_214535470.1">
    <property type="nucleotide sequence ID" value="NZ_JAHFVK010000001.1"/>
</dbReference>
<proteinExistence type="predicted"/>
<name>A0ABS5W2Z2_9SPHN</name>
<accession>A0ABS5W2Z2</accession>
<dbReference type="EMBL" id="JAHFVK010000001">
    <property type="protein sequence ID" value="MBT2134120.1"/>
    <property type="molecule type" value="Genomic_DNA"/>
</dbReference>
<evidence type="ECO:0000256" key="1">
    <source>
        <dbReference type="SAM" id="SignalP"/>
    </source>
</evidence>
<sequence length="352" mass="37680">MRLRGLCLLVAPALIAQPARAQETIPLPDAAVIEQMCSSVGALQYTFGETGVPGGDRLLRTLSKGFPLPASAAPFDHAKPWSTEWSDRLFGMEYTTSAKETEDAFSEFARGLGDVLAPKGWELQPEDFDPPLYMLTLAGDQTWLRSIDTEQGPIQLVLGLSNSPLGMTLACGRGDLAEVHAREAFGDLPPGTPRPKAPEVPIPALLSEADCGKPDVAAEIARVFATESTDGFMASMVARTTYRDRLTSWMTWKLEQSGKISTEALIDLGFASIGSATPGGDPFAQFGMIQEMLELLGPVAQAEEAGDAAALCRTLVQLQDWFARVDALTLKQTEASQAAMTAEAARLGVSFD</sequence>
<evidence type="ECO:0000313" key="3">
    <source>
        <dbReference type="Proteomes" id="UP000811255"/>
    </source>
</evidence>
<feature type="signal peptide" evidence="1">
    <location>
        <begin position="1"/>
        <end position="21"/>
    </location>
</feature>
<keyword evidence="3" id="KW-1185">Reference proteome</keyword>
<organism evidence="2 3">
    <name type="scientific">Croceibacterium selenioxidans</name>
    <dbReference type="NCBI Taxonomy" id="2838833"/>
    <lineage>
        <taxon>Bacteria</taxon>
        <taxon>Pseudomonadati</taxon>
        <taxon>Pseudomonadota</taxon>
        <taxon>Alphaproteobacteria</taxon>
        <taxon>Sphingomonadales</taxon>
        <taxon>Erythrobacteraceae</taxon>
        <taxon>Croceibacterium</taxon>
    </lineage>
</organism>
<feature type="chain" id="PRO_5046425823" description="Imelysin-like domain-containing protein" evidence="1">
    <location>
        <begin position="22"/>
        <end position="352"/>
    </location>
</feature>
<evidence type="ECO:0000313" key="2">
    <source>
        <dbReference type="EMBL" id="MBT2134120.1"/>
    </source>
</evidence>
<reference evidence="2 3" key="1">
    <citation type="submission" date="2021-05" db="EMBL/GenBank/DDBJ databases">
        <title>Croceibacterium sp. LX-88 genome sequence.</title>
        <authorList>
            <person name="Luo X."/>
        </authorList>
    </citation>
    <scope>NUCLEOTIDE SEQUENCE [LARGE SCALE GENOMIC DNA]</scope>
    <source>
        <strain evidence="2 3">LX-88</strain>
    </source>
</reference>
<keyword evidence="1" id="KW-0732">Signal</keyword>
<dbReference type="Proteomes" id="UP000811255">
    <property type="component" value="Unassembled WGS sequence"/>
</dbReference>
<protein>
    <recommendedName>
        <fullName evidence="4">Imelysin-like domain-containing protein</fullName>
    </recommendedName>
</protein>
<gene>
    <name evidence="2" type="ORF">KK137_07220</name>
</gene>